<reference evidence="5 6" key="1">
    <citation type="submission" date="2018-06" db="EMBL/GenBank/DDBJ databases">
        <authorList>
            <consortium name="Pathogen Informatics"/>
            <person name="Doyle S."/>
        </authorList>
    </citation>
    <scope>NUCLEOTIDE SEQUENCE [LARGE SCALE GENOMIC DNA]</scope>
    <source>
        <strain evidence="5 6">NCTC10429</strain>
    </source>
</reference>
<name>A0A377CBX0_ECOLX</name>
<dbReference type="PANTHER" id="PTHR30629:SF2">
    <property type="entry name" value="PROPHAGE INTEGRASE INTS-RELATED"/>
    <property type="match status" value="1"/>
</dbReference>
<dbReference type="GO" id="GO:0006310">
    <property type="term" value="P:DNA recombination"/>
    <property type="evidence" value="ECO:0007669"/>
    <property type="project" value="UniProtKB-KW"/>
</dbReference>
<keyword evidence="3" id="KW-0233">DNA recombination</keyword>
<dbReference type="GO" id="GO:0003677">
    <property type="term" value="F:DNA binding"/>
    <property type="evidence" value="ECO:0007669"/>
    <property type="project" value="InterPro"/>
</dbReference>
<sequence>MLLVIKQIGYEGLESGHGFRHEFSTIMNEHEWPADAIEVQLAHANGGSVRGIYNHAQYLDKRRE</sequence>
<evidence type="ECO:0000313" key="5">
    <source>
        <dbReference type="EMBL" id="STL87992.1"/>
    </source>
</evidence>
<dbReference type="GO" id="GO:0015074">
    <property type="term" value="P:DNA integration"/>
    <property type="evidence" value="ECO:0007669"/>
    <property type="project" value="UniProtKB-KW"/>
</dbReference>
<feature type="domain" description="Tyr recombinase" evidence="4">
    <location>
        <begin position="1"/>
        <end position="64"/>
    </location>
</feature>
<dbReference type="Proteomes" id="UP000254088">
    <property type="component" value="Unassembled WGS sequence"/>
</dbReference>
<evidence type="ECO:0000313" key="6">
    <source>
        <dbReference type="Proteomes" id="UP000254088"/>
    </source>
</evidence>
<dbReference type="InterPro" id="IPR013762">
    <property type="entry name" value="Integrase-like_cat_sf"/>
</dbReference>
<dbReference type="InterPro" id="IPR011010">
    <property type="entry name" value="DNA_brk_join_enz"/>
</dbReference>
<dbReference type="AlphaFoldDB" id="A0A377CBX0"/>
<dbReference type="InterPro" id="IPR050808">
    <property type="entry name" value="Phage_Integrase"/>
</dbReference>
<comment type="similarity">
    <text evidence="1">Belongs to the 'phage' integrase family.</text>
</comment>
<dbReference type="PROSITE" id="PS51898">
    <property type="entry name" value="TYR_RECOMBINASE"/>
    <property type="match status" value="1"/>
</dbReference>
<keyword evidence="2" id="KW-0229">DNA integration</keyword>
<organism evidence="5 6">
    <name type="scientific">Escherichia coli</name>
    <dbReference type="NCBI Taxonomy" id="562"/>
    <lineage>
        <taxon>Bacteria</taxon>
        <taxon>Pseudomonadati</taxon>
        <taxon>Pseudomonadota</taxon>
        <taxon>Gammaproteobacteria</taxon>
        <taxon>Enterobacterales</taxon>
        <taxon>Enterobacteriaceae</taxon>
        <taxon>Escherichia</taxon>
    </lineage>
</organism>
<dbReference type="Pfam" id="PF00589">
    <property type="entry name" value="Phage_integrase"/>
    <property type="match status" value="1"/>
</dbReference>
<dbReference type="PANTHER" id="PTHR30629">
    <property type="entry name" value="PROPHAGE INTEGRASE"/>
    <property type="match status" value="1"/>
</dbReference>
<gene>
    <name evidence="5" type="primary">intS_3</name>
    <name evidence="5" type="ORF">NCTC10429_02447</name>
</gene>
<dbReference type="SUPFAM" id="SSF56349">
    <property type="entry name" value="DNA breaking-rejoining enzymes"/>
    <property type="match status" value="1"/>
</dbReference>
<evidence type="ECO:0000256" key="1">
    <source>
        <dbReference type="ARBA" id="ARBA00008857"/>
    </source>
</evidence>
<evidence type="ECO:0000256" key="2">
    <source>
        <dbReference type="ARBA" id="ARBA00022908"/>
    </source>
</evidence>
<dbReference type="Gene3D" id="1.10.443.10">
    <property type="entry name" value="Intergrase catalytic core"/>
    <property type="match status" value="1"/>
</dbReference>
<evidence type="ECO:0000256" key="3">
    <source>
        <dbReference type="ARBA" id="ARBA00023172"/>
    </source>
</evidence>
<protein>
    <submittedName>
        <fullName evidence="5">Integrase</fullName>
    </submittedName>
</protein>
<accession>A0A377CBX0</accession>
<proteinExistence type="inferred from homology"/>
<dbReference type="EMBL" id="UGEX01000001">
    <property type="protein sequence ID" value="STL87992.1"/>
    <property type="molecule type" value="Genomic_DNA"/>
</dbReference>
<dbReference type="InterPro" id="IPR002104">
    <property type="entry name" value="Integrase_catalytic"/>
</dbReference>
<evidence type="ECO:0000259" key="4">
    <source>
        <dbReference type="PROSITE" id="PS51898"/>
    </source>
</evidence>